<dbReference type="RefSeq" id="WP_006487132.1">
    <property type="nucleotide sequence ID" value="NC_017934.1"/>
</dbReference>
<dbReference type="GeneID" id="87107334"/>
<accession>I2F5K8</accession>
<dbReference type="AlphaFoldDB" id="I2F5K8"/>
<dbReference type="InterPro" id="IPR003033">
    <property type="entry name" value="SCP2_sterol-bd_dom"/>
</dbReference>
<dbReference type="HOGENOM" id="CLU_105945_1_2_0"/>
<dbReference type="InterPro" id="IPR036527">
    <property type="entry name" value="SCP2_sterol-bd_dom_sf"/>
</dbReference>
<proteinExistence type="predicted"/>
<organism evidence="2 3">
    <name type="scientific">Mesotoga prima MesG1.Ag.4.2</name>
    <dbReference type="NCBI Taxonomy" id="660470"/>
    <lineage>
        <taxon>Bacteria</taxon>
        <taxon>Thermotogati</taxon>
        <taxon>Thermotogota</taxon>
        <taxon>Thermotogae</taxon>
        <taxon>Kosmotogales</taxon>
        <taxon>Kosmotogaceae</taxon>
        <taxon>Mesotoga</taxon>
    </lineage>
</organism>
<dbReference type="PANTHER" id="PTHR10094">
    <property type="entry name" value="STEROL CARRIER PROTEIN 2 SCP-2 FAMILY PROTEIN"/>
    <property type="match status" value="1"/>
</dbReference>
<dbReference type="Proteomes" id="UP000002881">
    <property type="component" value="Chromosome"/>
</dbReference>
<dbReference type="PANTHER" id="PTHR10094:SF25">
    <property type="entry name" value="SCP2 STEROL-BINDING DOMAIN-CONTAINING PROTEIN 1"/>
    <property type="match status" value="1"/>
</dbReference>
<evidence type="ECO:0000313" key="3">
    <source>
        <dbReference type="Proteomes" id="UP000002881"/>
    </source>
</evidence>
<dbReference type="SUPFAM" id="SSF55718">
    <property type="entry name" value="SCP-like"/>
    <property type="match status" value="1"/>
</dbReference>
<evidence type="ECO:0000259" key="1">
    <source>
        <dbReference type="Pfam" id="PF02036"/>
    </source>
</evidence>
<sequence>MTVREAVCKIKSLRAERLSEISGTYMFFIAGGEPSKFAVEILDGRLEVYEEDKPSDCSISTDLETFEGIVGGAVNPFAAFMSGKLKISGDLTFAMKLNKLLGGE</sequence>
<dbReference type="STRING" id="660470.Theba_1535"/>
<dbReference type="eggNOG" id="COG3255">
    <property type="taxonomic scope" value="Bacteria"/>
</dbReference>
<evidence type="ECO:0000313" key="2">
    <source>
        <dbReference type="EMBL" id="AFK07211.1"/>
    </source>
</evidence>
<reference evidence="2 3" key="1">
    <citation type="journal article" date="2012" name="Genome Biol. Evol.">
        <title>Genome Sequence of the Mesophilic Thermotogales Bacterium Mesotoga prima MesG1.Ag.4.2 Reveals the Largest Thermotogales Genome To Date.</title>
        <authorList>
            <person name="Zhaxybayeva O."/>
            <person name="Swithers K.S."/>
            <person name="Foght J."/>
            <person name="Green A.G."/>
            <person name="Bruce D."/>
            <person name="Detter C."/>
            <person name="Han S."/>
            <person name="Teshima H."/>
            <person name="Han J."/>
            <person name="Woyke T."/>
            <person name="Pitluck S."/>
            <person name="Nolan M."/>
            <person name="Ivanova N."/>
            <person name="Pati A."/>
            <person name="Land M.L."/>
            <person name="Dlutek M."/>
            <person name="Doolittle W.F."/>
            <person name="Noll K.M."/>
            <person name="Nesbo C.L."/>
        </authorList>
    </citation>
    <scope>NUCLEOTIDE SEQUENCE [LARGE SCALE GENOMIC DNA]</scope>
    <source>
        <strain evidence="3">mesG1.Ag.4.2</strain>
    </source>
</reference>
<name>I2F5K8_9BACT</name>
<dbReference type="EMBL" id="CP003532">
    <property type="protein sequence ID" value="AFK07211.1"/>
    <property type="molecule type" value="Genomic_DNA"/>
</dbReference>
<dbReference type="Pfam" id="PF02036">
    <property type="entry name" value="SCP2"/>
    <property type="match status" value="1"/>
</dbReference>
<gene>
    <name evidence="2" type="ORF">Theba_1535</name>
</gene>
<protein>
    <submittedName>
        <fullName evidence="2">Putative sterol carrier protein</fullName>
    </submittedName>
</protein>
<dbReference type="GO" id="GO:0005829">
    <property type="term" value="C:cytosol"/>
    <property type="evidence" value="ECO:0007669"/>
    <property type="project" value="TreeGrafter"/>
</dbReference>
<dbReference type="KEGG" id="mpg:Theba_1535"/>
<feature type="domain" description="SCP2" evidence="1">
    <location>
        <begin position="12"/>
        <end position="101"/>
    </location>
</feature>
<keyword evidence="3" id="KW-1185">Reference proteome</keyword>
<dbReference type="Gene3D" id="3.30.1050.10">
    <property type="entry name" value="SCP2 sterol-binding domain"/>
    <property type="match status" value="1"/>
</dbReference>